<organism evidence="12 13">
    <name type="scientific">Snuella lapsa</name>
    <dbReference type="NCBI Taxonomy" id="870481"/>
    <lineage>
        <taxon>Bacteria</taxon>
        <taxon>Pseudomonadati</taxon>
        <taxon>Bacteroidota</taxon>
        <taxon>Flavobacteriia</taxon>
        <taxon>Flavobacteriales</taxon>
        <taxon>Flavobacteriaceae</taxon>
        <taxon>Snuella</taxon>
    </lineage>
</organism>
<dbReference type="Gene3D" id="3.40.50.300">
    <property type="entry name" value="P-loop containing nucleotide triphosphate hydrolases"/>
    <property type="match status" value="1"/>
</dbReference>
<dbReference type="PROSITE" id="PS50893">
    <property type="entry name" value="ABC_TRANSPORTER_2"/>
    <property type="match status" value="1"/>
</dbReference>
<feature type="transmembrane region" description="Helical" evidence="8">
    <location>
        <begin position="408"/>
        <end position="435"/>
    </location>
</feature>
<keyword evidence="6 8" id="KW-1133">Transmembrane helix</keyword>
<dbReference type="Pfam" id="PF03412">
    <property type="entry name" value="Peptidase_C39"/>
    <property type="match status" value="1"/>
</dbReference>
<dbReference type="InterPro" id="IPR005074">
    <property type="entry name" value="Peptidase_C39"/>
</dbReference>
<evidence type="ECO:0000256" key="8">
    <source>
        <dbReference type="SAM" id="Phobius"/>
    </source>
</evidence>
<keyword evidence="13" id="KW-1185">Reference proteome</keyword>
<evidence type="ECO:0000313" key="12">
    <source>
        <dbReference type="EMBL" id="GAA3563814.1"/>
    </source>
</evidence>
<keyword evidence="5" id="KW-0067">ATP-binding</keyword>
<feature type="domain" description="ABC transporter" evidence="9">
    <location>
        <begin position="488"/>
        <end position="723"/>
    </location>
</feature>
<keyword evidence="7 8" id="KW-0472">Membrane</keyword>
<comment type="caution">
    <text evidence="12">The sequence shown here is derived from an EMBL/GenBank/DDBJ whole genome shotgun (WGS) entry which is preliminary data.</text>
</comment>
<name>A0ABP6XC32_9FLAO</name>
<dbReference type="RefSeq" id="WP_345005076.1">
    <property type="nucleotide sequence ID" value="NZ_BAABCY010000034.1"/>
</dbReference>
<feature type="transmembrane region" description="Helical" evidence="8">
    <location>
        <begin position="311"/>
        <end position="330"/>
    </location>
</feature>
<dbReference type="Pfam" id="PF00005">
    <property type="entry name" value="ABC_tran"/>
    <property type="match status" value="1"/>
</dbReference>
<evidence type="ECO:0000256" key="6">
    <source>
        <dbReference type="ARBA" id="ARBA00022989"/>
    </source>
</evidence>
<dbReference type="Gene3D" id="3.90.70.10">
    <property type="entry name" value="Cysteine proteinases"/>
    <property type="match status" value="1"/>
</dbReference>
<dbReference type="EMBL" id="BAABCY010000034">
    <property type="protein sequence ID" value="GAA3563814.1"/>
    <property type="molecule type" value="Genomic_DNA"/>
</dbReference>
<dbReference type="InterPro" id="IPR027417">
    <property type="entry name" value="P-loop_NTPase"/>
</dbReference>
<evidence type="ECO:0000256" key="7">
    <source>
        <dbReference type="ARBA" id="ARBA00023136"/>
    </source>
</evidence>
<sequence length="732" mass="83593">MKKSFPFYKQPDSKDCGPTCLRIIAKHYGKLISLEDIRDLSETTRAGSNLLKLSDAAEAIGFKSIGVKIDYRKLKEAPLPLIVHWNKKHFVVVYKIKNDMVYISDPSYGLITYGRDEFIPRWIGNNATEDTKEGVALLLELTPKFNQLNWDETDKKSFRFLFQYLFKYKKLLIQLIIGLIVGSLLQLIFPFLTQSIVDVGIQNRDVNFIYMVLIAQVMLFLGETSVGIFRSWILLHLSTRVNISLVSDFFIKLMNLPIAYFDTRMTGDIMQRINDHKRIESLLTGSVLNTLFSMVNLFIFGAVLIYYSTSIFFIFAVGSIIYVIWILFFLKRRKELDYKRFSQLSQNQSTVIELINGMQEIKMNNAEKQKRWKWEYVQARLFKVSMQSLALEQTQGAGSSFINQAKNIFITFTSALLVIEGNITLGMLLSIQYIIGQLNGPIGQLVGFIQSVQDAKISLERLGEVHDKDDEESKEKHLISAIKPNQDLKINDINYRYLGSDENVIRGITMQIPANKITAIVGASGSGKTTLMKIILKFYNPEKGSIMYGEHYLNTISHKVWRANCGVVMQEGYVFNDTIAYNIAVGEDTIDQKRLVQATKVANIYEFIQSLPLGFNTKIGNEGTGMSTGQKQRLFIARAVYKNPDLLFFDEATSALDAKNERTIMENLNEFFKRKTVVIIAHRLSTVKHADQIVVLDEGKVVESGKHHELIDQKGIYYNLVKNQLELERINS</sequence>
<dbReference type="Pfam" id="PF00664">
    <property type="entry name" value="ABC_membrane"/>
    <property type="match status" value="1"/>
</dbReference>
<dbReference type="Gene3D" id="1.20.1560.10">
    <property type="entry name" value="ABC transporter type 1, transmembrane domain"/>
    <property type="match status" value="1"/>
</dbReference>
<dbReference type="PANTHER" id="PTHR43394">
    <property type="entry name" value="ATP-DEPENDENT PERMEASE MDL1, MITOCHONDRIAL"/>
    <property type="match status" value="1"/>
</dbReference>
<protein>
    <submittedName>
        <fullName evidence="12">Peptidase domain-containing ABC transporter</fullName>
    </submittedName>
</protein>
<feature type="transmembrane region" description="Helical" evidence="8">
    <location>
        <begin position="209"/>
        <end position="235"/>
    </location>
</feature>
<dbReference type="InterPro" id="IPR036640">
    <property type="entry name" value="ABC1_TM_sf"/>
</dbReference>
<dbReference type="PROSITE" id="PS50929">
    <property type="entry name" value="ABC_TM1F"/>
    <property type="match status" value="1"/>
</dbReference>
<dbReference type="CDD" id="cd02418">
    <property type="entry name" value="Peptidase_C39B"/>
    <property type="match status" value="1"/>
</dbReference>
<dbReference type="SUPFAM" id="SSF90123">
    <property type="entry name" value="ABC transporter transmembrane region"/>
    <property type="match status" value="1"/>
</dbReference>
<evidence type="ECO:0000256" key="4">
    <source>
        <dbReference type="ARBA" id="ARBA00022801"/>
    </source>
</evidence>
<keyword evidence="4" id="KW-0378">Hydrolase</keyword>
<feature type="domain" description="ABC transmembrane type-1" evidence="10">
    <location>
        <begin position="173"/>
        <end position="454"/>
    </location>
</feature>
<keyword evidence="2 8" id="KW-0812">Transmembrane</keyword>
<proteinExistence type="predicted"/>
<evidence type="ECO:0000313" key="13">
    <source>
        <dbReference type="Proteomes" id="UP001500954"/>
    </source>
</evidence>
<dbReference type="InterPro" id="IPR003439">
    <property type="entry name" value="ABC_transporter-like_ATP-bd"/>
</dbReference>
<feature type="domain" description="Peptidase C39" evidence="11">
    <location>
        <begin position="10"/>
        <end position="129"/>
    </location>
</feature>
<keyword evidence="3" id="KW-0547">Nucleotide-binding</keyword>
<gene>
    <name evidence="12" type="ORF">GCM10022395_12950</name>
</gene>
<feature type="transmembrane region" description="Helical" evidence="8">
    <location>
        <begin position="282"/>
        <end position="305"/>
    </location>
</feature>
<evidence type="ECO:0000259" key="10">
    <source>
        <dbReference type="PROSITE" id="PS50929"/>
    </source>
</evidence>
<dbReference type="Proteomes" id="UP001500954">
    <property type="component" value="Unassembled WGS sequence"/>
</dbReference>
<evidence type="ECO:0000256" key="5">
    <source>
        <dbReference type="ARBA" id="ARBA00022840"/>
    </source>
</evidence>
<dbReference type="InterPro" id="IPR003593">
    <property type="entry name" value="AAA+_ATPase"/>
</dbReference>
<dbReference type="SMART" id="SM00382">
    <property type="entry name" value="AAA"/>
    <property type="match status" value="1"/>
</dbReference>
<dbReference type="SUPFAM" id="SSF52540">
    <property type="entry name" value="P-loop containing nucleoside triphosphate hydrolases"/>
    <property type="match status" value="1"/>
</dbReference>
<feature type="transmembrane region" description="Helical" evidence="8">
    <location>
        <begin position="171"/>
        <end position="189"/>
    </location>
</feature>
<dbReference type="CDD" id="cd18571">
    <property type="entry name" value="ABC_6TM_peptidase_like"/>
    <property type="match status" value="1"/>
</dbReference>
<reference evidence="13" key="1">
    <citation type="journal article" date="2019" name="Int. J. Syst. Evol. Microbiol.">
        <title>The Global Catalogue of Microorganisms (GCM) 10K type strain sequencing project: providing services to taxonomists for standard genome sequencing and annotation.</title>
        <authorList>
            <consortium name="The Broad Institute Genomics Platform"/>
            <consortium name="The Broad Institute Genome Sequencing Center for Infectious Disease"/>
            <person name="Wu L."/>
            <person name="Ma J."/>
        </authorList>
    </citation>
    <scope>NUCLEOTIDE SEQUENCE [LARGE SCALE GENOMIC DNA]</scope>
    <source>
        <strain evidence="13">JCM 17111</strain>
    </source>
</reference>
<dbReference type="PROSITE" id="PS50990">
    <property type="entry name" value="PEPTIDASE_C39"/>
    <property type="match status" value="1"/>
</dbReference>
<evidence type="ECO:0000259" key="11">
    <source>
        <dbReference type="PROSITE" id="PS50990"/>
    </source>
</evidence>
<evidence type="ECO:0000256" key="1">
    <source>
        <dbReference type="ARBA" id="ARBA00004651"/>
    </source>
</evidence>
<dbReference type="PANTHER" id="PTHR43394:SF1">
    <property type="entry name" value="ATP-BINDING CASSETTE SUB-FAMILY B MEMBER 10, MITOCHONDRIAL"/>
    <property type="match status" value="1"/>
</dbReference>
<evidence type="ECO:0000256" key="3">
    <source>
        <dbReference type="ARBA" id="ARBA00022741"/>
    </source>
</evidence>
<evidence type="ECO:0000259" key="9">
    <source>
        <dbReference type="PROSITE" id="PS50893"/>
    </source>
</evidence>
<dbReference type="InterPro" id="IPR011527">
    <property type="entry name" value="ABC1_TM_dom"/>
</dbReference>
<evidence type="ECO:0000256" key="2">
    <source>
        <dbReference type="ARBA" id="ARBA00022692"/>
    </source>
</evidence>
<accession>A0ABP6XC32</accession>
<comment type="subcellular location">
    <subcellularLocation>
        <location evidence="1">Cell membrane</location>
        <topology evidence="1">Multi-pass membrane protein</topology>
    </subcellularLocation>
</comment>
<dbReference type="InterPro" id="IPR039421">
    <property type="entry name" value="Type_1_exporter"/>
</dbReference>